<feature type="compositionally biased region" description="Acidic residues" evidence="2">
    <location>
        <begin position="279"/>
        <end position="288"/>
    </location>
</feature>
<keyword evidence="1" id="KW-0175">Coiled coil</keyword>
<keyword evidence="4" id="KW-1185">Reference proteome</keyword>
<sequence>MEFSVLTDSPRTSTKKSKARFHEERLEDDEEEFCNTRKNKNNGISNNTYMISTPPTTPHRQRYYKASPSRLQSLRDELFNESSSSSSCNSTKSNTTSSPGLVRQRTMPILESPQISPDIGTLRRVQSATEGATSISEATVEKIERQQEYEKLQQQQQRKKKLNQDDALQKYPWNHDTWLNLSRYYEAVGRNVDRTVNVFYRHESIEVIKDSKGGRHDIMERWSQDTIRWKVLCLVYATIKHGGIALFQRVQAYNEKKRRRRYNDEQKQHRQQLKKQVNDDDDHEELDEVEQRRISKKRCRR</sequence>
<dbReference type="OrthoDB" id="2275951at2759"/>
<comment type="caution">
    <text evidence="3">The sequence shown here is derived from an EMBL/GenBank/DDBJ whole genome shotgun (WGS) entry which is preliminary data.</text>
</comment>
<feature type="region of interest" description="Disordered" evidence="2">
    <location>
        <begin position="1"/>
        <end position="62"/>
    </location>
</feature>
<feature type="compositionally biased region" description="Low complexity" evidence="2">
    <location>
        <begin position="80"/>
        <end position="98"/>
    </location>
</feature>
<feature type="region of interest" description="Disordered" evidence="2">
    <location>
        <begin position="258"/>
        <end position="301"/>
    </location>
</feature>
<feature type="coiled-coil region" evidence="1">
    <location>
        <begin position="135"/>
        <end position="165"/>
    </location>
</feature>
<evidence type="ECO:0000313" key="3">
    <source>
        <dbReference type="EMBL" id="KAG2226055.1"/>
    </source>
</evidence>
<organism evidence="3 4">
    <name type="scientific">Circinella minor</name>
    <dbReference type="NCBI Taxonomy" id="1195481"/>
    <lineage>
        <taxon>Eukaryota</taxon>
        <taxon>Fungi</taxon>
        <taxon>Fungi incertae sedis</taxon>
        <taxon>Mucoromycota</taxon>
        <taxon>Mucoromycotina</taxon>
        <taxon>Mucoromycetes</taxon>
        <taxon>Mucorales</taxon>
        <taxon>Lichtheimiaceae</taxon>
        <taxon>Circinella</taxon>
    </lineage>
</organism>
<dbReference type="AlphaFoldDB" id="A0A8H7VMG8"/>
<name>A0A8H7VMG8_9FUNG</name>
<dbReference type="EMBL" id="JAEPRB010000021">
    <property type="protein sequence ID" value="KAG2226055.1"/>
    <property type="molecule type" value="Genomic_DNA"/>
</dbReference>
<feature type="compositionally biased region" description="Polar residues" evidence="2">
    <location>
        <begin position="1"/>
        <end position="12"/>
    </location>
</feature>
<evidence type="ECO:0000313" key="4">
    <source>
        <dbReference type="Proteomes" id="UP000646827"/>
    </source>
</evidence>
<dbReference type="Proteomes" id="UP000646827">
    <property type="component" value="Unassembled WGS sequence"/>
</dbReference>
<evidence type="ECO:0000256" key="1">
    <source>
        <dbReference type="SAM" id="Coils"/>
    </source>
</evidence>
<feature type="region of interest" description="Disordered" evidence="2">
    <location>
        <begin position="77"/>
        <end position="100"/>
    </location>
</feature>
<feature type="compositionally biased region" description="Polar residues" evidence="2">
    <location>
        <begin position="41"/>
        <end position="54"/>
    </location>
</feature>
<protein>
    <submittedName>
        <fullName evidence="3">Uncharacterized protein</fullName>
    </submittedName>
</protein>
<accession>A0A8H7VMG8</accession>
<reference evidence="3 4" key="1">
    <citation type="submission" date="2020-12" db="EMBL/GenBank/DDBJ databases">
        <title>Metabolic potential, ecology and presence of endohyphal bacteria is reflected in genomic diversity of Mucoromycotina.</title>
        <authorList>
            <person name="Muszewska A."/>
            <person name="Okrasinska A."/>
            <person name="Steczkiewicz K."/>
            <person name="Drgas O."/>
            <person name="Orlowska M."/>
            <person name="Perlinska-Lenart U."/>
            <person name="Aleksandrzak-Piekarczyk T."/>
            <person name="Szatraj K."/>
            <person name="Zielenkiewicz U."/>
            <person name="Pilsyk S."/>
            <person name="Malc E."/>
            <person name="Mieczkowski P."/>
            <person name="Kruszewska J.S."/>
            <person name="Biernat P."/>
            <person name="Pawlowska J."/>
        </authorList>
    </citation>
    <scope>NUCLEOTIDE SEQUENCE [LARGE SCALE GENOMIC DNA]</scope>
    <source>
        <strain evidence="3 4">CBS 142.35</strain>
    </source>
</reference>
<proteinExistence type="predicted"/>
<evidence type="ECO:0000256" key="2">
    <source>
        <dbReference type="SAM" id="MobiDB-lite"/>
    </source>
</evidence>
<gene>
    <name evidence="3" type="ORF">INT45_002521</name>
</gene>